<dbReference type="Pfam" id="PF13439">
    <property type="entry name" value="Glyco_transf_4"/>
    <property type="match status" value="1"/>
</dbReference>
<evidence type="ECO:0000259" key="2">
    <source>
        <dbReference type="Pfam" id="PF13439"/>
    </source>
</evidence>
<dbReference type="RefSeq" id="WP_192010963.1">
    <property type="nucleotide sequence ID" value="NZ_JACYTQ010000005.1"/>
</dbReference>
<dbReference type="SUPFAM" id="SSF53756">
    <property type="entry name" value="UDP-Glycosyltransferase/glycogen phosphorylase"/>
    <property type="match status" value="1"/>
</dbReference>
<dbReference type="InterPro" id="IPR028098">
    <property type="entry name" value="Glyco_trans_4-like_N"/>
</dbReference>
<feature type="domain" description="Glycosyl transferase family 1" evidence="1">
    <location>
        <begin position="194"/>
        <end position="359"/>
    </location>
</feature>
<dbReference type="PANTHER" id="PTHR45947:SF3">
    <property type="entry name" value="SULFOQUINOVOSYL TRANSFERASE SQD2"/>
    <property type="match status" value="1"/>
</dbReference>
<dbReference type="PANTHER" id="PTHR45947">
    <property type="entry name" value="SULFOQUINOVOSYL TRANSFERASE SQD2"/>
    <property type="match status" value="1"/>
</dbReference>
<dbReference type="InterPro" id="IPR050194">
    <property type="entry name" value="Glycosyltransferase_grp1"/>
</dbReference>
<dbReference type="Proteomes" id="UP000647133">
    <property type="component" value="Unassembled WGS sequence"/>
</dbReference>
<protein>
    <submittedName>
        <fullName evidence="3">Glycosyltransferase</fullName>
    </submittedName>
</protein>
<keyword evidence="4" id="KW-1185">Reference proteome</keyword>
<comment type="caution">
    <text evidence="3">The sequence shown here is derived from an EMBL/GenBank/DDBJ whole genome shotgun (WGS) entry which is preliminary data.</text>
</comment>
<sequence length="401" mass="46527">MKIIHLVENLDDSYGGPAKSVPFLVKYLQKLGVENEMLSVRFDNEEFNQVINENSLVWKSFKHTISLKLRFSSLLTKYLNENIVGDEIILHTHNLWNYIPFVAYKKFRKRKNVRLVVAVRGSLYPWSLNQGTFQKKIAWYLFQKNILNNCSCIHVTDIGELEAVRSLGIKSPIAVVPNGVELSEFNNTKDNRVSRERLRLEVSKKYILFLSRVHPKKGIEFLIKGFLKIKDKYPEWQVLIAGPVYDKPYLKKIESLIERAKAANRFHFLGILNGEKRLDAFYSSNLFVLPSHTENFGIAIAEAMAAKLPVITTKGTPWKEILDYDAGWWVGLSQKNIDRCLDEALGEKNESLEKKGENAHQLILKYDWEFQAEKMKQVYHYLYGRGDKPKFMYTNNDKIGK</sequence>
<evidence type="ECO:0000259" key="1">
    <source>
        <dbReference type="Pfam" id="PF00534"/>
    </source>
</evidence>
<gene>
    <name evidence="3" type="ORF">IFO69_15095</name>
</gene>
<evidence type="ECO:0000313" key="4">
    <source>
        <dbReference type="Proteomes" id="UP000647133"/>
    </source>
</evidence>
<evidence type="ECO:0000313" key="3">
    <source>
        <dbReference type="EMBL" id="MBD8490082.1"/>
    </source>
</evidence>
<organism evidence="3 4">
    <name type="scientific">Echinicola arenosa</name>
    <dbReference type="NCBI Taxonomy" id="2774144"/>
    <lineage>
        <taxon>Bacteria</taxon>
        <taxon>Pseudomonadati</taxon>
        <taxon>Bacteroidota</taxon>
        <taxon>Cytophagia</taxon>
        <taxon>Cytophagales</taxon>
        <taxon>Cyclobacteriaceae</taxon>
        <taxon>Echinicola</taxon>
    </lineage>
</organism>
<accession>A0ABR9ANZ4</accession>
<dbReference type="Pfam" id="PF00534">
    <property type="entry name" value="Glycos_transf_1"/>
    <property type="match status" value="1"/>
</dbReference>
<feature type="domain" description="Glycosyltransferase subfamily 4-like N-terminal" evidence="2">
    <location>
        <begin position="14"/>
        <end position="183"/>
    </location>
</feature>
<reference evidence="3 4" key="1">
    <citation type="submission" date="2020-09" db="EMBL/GenBank/DDBJ databases">
        <title>Echinicola sp. CAU 1574 isolated from sand of Sido Beach.</title>
        <authorList>
            <person name="Kim W."/>
        </authorList>
    </citation>
    <scope>NUCLEOTIDE SEQUENCE [LARGE SCALE GENOMIC DNA]</scope>
    <source>
        <strain evidence="3 4">CAU 1574</strain>
    </source>
</reference>
<dbReference type="EMBL" id="JACYTQ010000005">
    <property type="protein sequence ID" value="MBD8490082.1"/>
    <property type="molecule type" value="Genomic_DNA"/>
</dbReference>
<proteinExistence type="predicted"/>
<dbReference type="Gene3D" id="3.40.50.2000">
    <property type="entry name" value="Glycogen Phosphorylase B"/>
    <property type="match status" value="2"/>
</dbReference>
<name>A0ABR9ANZ4_9BACT</name>
<dbReference type="InterPro" id="IPR001296">
    <property type="entry name" value="Glyco_trans_1"/>
</dbReference>